<dbReference type="NCBIfam" id="NF001860">
    <property type="entry name" value="PRK00595.1"/>
    <property type="match status" value="1"/>
</dbReference>
<dbReference type="RefSeq" id="WP_008980220.1">
    <property type="nucleotide sequence ID" value="NZ_JACOPO010000002.1"/>
</dbReference>
<evidence type="ECO:0000256" key="5">
    <source>
        <dbReference type="HAMAP-Rule" id="MF_00294"/>
    </source>
</evidence>
<evidence type="ECO:0000256" key="3">
    <source>
        <dbReference type="ARBA" id="ARBA00023274"/>
    </source>
</evidence>
<dbReference type="PANTHER" id="PTHR43168:SF2">
    <property type="entry name" value="LARGE RIBOSOMAL SUBUNIT PROTEIN BL33C"/>
    <property type="match status" value="1"/>
</dbReference>
<dbReference type="NCBIfam" id="NF001764">
    <property type="entry name" value="PRK00504.1"/>
    <property type="match status" value="1"/>
</dbReference>
<evidence type="ECO:0000313" key="6">
    <source>
        <dbReference type="EMBL" id="MBC5721941.1"/>
    </source>
</evidence>
<dbReference type="InterPro" id="IPR011332">
    <property type="entry name" value="Ribosomal_zn-bd"/>
</dbReference>
<evidence type="ECO:0000256" key="4">
    <source>
        <dbReference type="ARBA" id="ARBA00035176"/>
    </source>
</evidence>
<dbReference type="SUPFAM" id="SSF57829">
    <property type="entry name" value="Zn-binding ribosomal proteins"/>
    <property type="match status" value="1"/>
</dbReference>
<sequence length="55" mass="6500">MASKAGARIKITLRCSECKQRNYNTMKNKKNTPDRLELNKYCPFCRKHTVHNETK</sequence>
<keyword evidence="3 5" id="KW-0687">Ribonucleoprotein</keyword>
<dbReference type="PANTHER" id="PTHR43168">
    <property type="entry name" value="50S RIBOSOMAL PROTEIN L33, CHLOROPLASTIC"/>
    <property type="match status" value="1"/>
</dbReference>
<accession>A0A8J6MCL6</accession>
<dbReference type="InterPro" id="IPR001705">
    <property type="entry name" value="Ribosomal_bL33"/>
</dbReference>
<evidence type="ECO:0000313" key="7">
    <source>
        <dbReference type="Proteomes" id="UP000628736"/>
    </source>
</evidence>
<dbReference type="GeneID" id="78199827"/>
<dbReference type="NCBIfam" id="TIGR01023">
    <property type="entry name" value="rpmG_bact"/>
    <property type="match status" value="1"/>
</dbReference>
<gene>
    <name evidence="5 6" type="primary">rpmG</name>
    <name evidence="6" type="ORF">H8S11_03790</name>
</gene>
<dbReference type="EMBL" id="JACOPO010000002">
    <property type="protein sequence ID" value="MBC5721941.1"/>
    <property type="molecule type" value="Genomic_DNA"/>
</dbReference>
<dbReference type="Pfam" id="PF00471">
    <property type="entry name" value="Ribosomal_L33"/>
    <property type="match status" value="1"/>
</dbReference>
<reference evidence="6" key="1">
    <citation type="submission" date="2020-08" db="EMBL/GenBank/DDBJ databases">
        <title>Genome public.</title>
        <authorList>
            <person name="Liu C."/>
            <person name="Sun Q."/>
        </authorList>
    </citation>
    <scope>NUCLEOTIDE SEQUENCE</scope>
    <source>
        <strain evidence="6">NSJ-23</strain>
    </source>
</reference>
<protein>
    <recommendedName>
        <fullName evidence="4 5">Large ribosomal subunit protein bL33</fullName>
    </recommendedName>
</protein>
<organism evidence="6 7">
    <name type="scientific">Flintibacter hominis</name>
    <dbReference type="NCBI Taxonomy" id="2763048"/>
    <lineage>
        <taxon>Bacteria</taxon>
        <taxon>Bacillati</taxon>
        <taxon>Bacillota</taxon>
        <taxon>Clostridia</taxon>
        <taxon>Eubacteriales</taxon>
        <taxon>Flintibacter</taxon>
    </lineage>
</organism>
<keyword evidence="2 5" id="KW-0689">Ribosomal protein</keyword>
<name>A0A8J6MCL6_9FIRM</name>
<dbReference type="GO" id="GO:1990904">
    <property type="term" value="C:ribonucleoprotein complex"/>
    <property type="evidence" value="ECO:0007669"/>
    <property type="project" value="UniProtKB-KW"/>
</dbReference>
<comment type="similarity">
    <text evidence="1 5">Belongs to the bacterial ribosomal protein bL33 family.</text>
</comment>
<dbReference type="PROSITE" id="PS00582">
    <property type="entry name" value="RIBOSOMAL_L33"/>
    <property type="match status" value="1"/>
</dbReference>
<dbReference type="GO" id="GO:0005737">
    <property type="term" value="C:cytoplasm"/>
    <property type="evidence" value="ECO:0007669"/>
    <property type="project" value="UniProtKB-ARBA"/>
</dbReference>
<dbReference type="AlphaFoldDB" id="A0A8J6MCL6"/>
<comment type="caution">
    <text evidence="6">The sequence shown here is derived from an EMBL/GenBank/DDBJ whole genome shotgun (WGS) entry which is preliminary data.</text>
</comment>
<dbReference type="GO" id="GO:0003735">
    <property type="term" value="F:structural constituent of ribosome"/>
    <property type="evidence" value="ECO:0007669"/>
    <property type="project" value="InterPro"/>
</dbReference>
<keyword evidence="7" id="KW-1185">Reference proteome</keyword>
<dbReference type="InterPro" id="IPR038584">
    <property type="entry name" value="Ribosomal_bL33_sf"/>
</dbReference>
<dbReference type="GO" id="GO:0006412">
    <property type="term" value="P:translation"/>
    <property type="evidence" value="ECO:0007669"/>
    <property type="project" value="UniProtKB-UniRule"/>
</dbReference>
<dbReference type="Gene3D" id="2.20.28.120">
    <property type="entry name" value="Ribosomal protein L33"/>
    <property type="match status" value="1"/>
</dbReference>
<evidence type="ECO:0000256" key="2">
    <source>
        <dbReference type="ARBA" id="ARBA00022980"/>
    </source>
</evidence>
<dbReference type="GO" id="GO:0005840">
    <property type="term" value="C:ribosome"/>
    <property type="evidence" value="ECO:0007669"/>
    <property type="project" value="UniProtKB-KW"/>
</dbReference>
<evidence type="ECO:0000256" key="1">
    <source>
        <dbReference type="ARBA" id="ARBA00007596"/>
    </source>
</evidence>
<dbReference type="HAMAP" id="MF_00294">
    <property type="entry name" value="Ribosomal_bL33"/>
    <property type="match status" value="1"/>
</dbReference>
<proteinExistence type="inferred from homology"/>
<dbReference type="InterPro" id="IPR018264">
    <property type="entry name" value="Ribosomal_bL33_CS"/>
</dbReference>
<dbReference type="Proteomes" id="UP000628736">
    <property type="component" value="Unassembled WGS sequence"/>
</dbReference>